<proteinExistence type="predicted"/>
<evidence type="ECO:0000256" key="2">
    <source>
        <dbReference type="ARBA" id="ARBA00022963"/>
    </source>
</evidence>
<evidence type="ECO:0000256" key="3">
    <source>
        <dbReference type="ARBA" id="ARBA00023098"/>
    </source>
</evidence>
<protein>
    <submittedName>
        <fullName evidence="7">Patatin-like phospholipase family protein</fullName>
    </submittedName>
</protein>
<name>A0A848KCE8_9NOCA</name>
<feature type="region of interest" description="Disordered" evidence="5">
    <location>
        <begin position="511"/>
        <end position="565"/>
    </location>
</feature>
<dbReference type="PROSITE" id="PS51635">
    <property type="entry name" value="PNPLA"/>
    <property type="match status" value="1"/>
</dbReference>
<organism evidence="7 8">
    <name type="scientific">Antrihabitans stalactiti</name>
    <dbReference type="NCBI Taxonomy" id="2584121"/>
    <lineage>
        <taxon>Bacteria</taxon>
        <taxon>Bacillati</taxon>
        <taxon>Actinomycetota</taxon>
        <taxon>Actinomycetes</taxon>
        <taxon>Mycobacteriales</taxon>
        <taxon>Nocardiaceae</taxon>
        <taxon>Antrihabitans</taxon>
    </lineage>
</organism>
<feature type="short sequence motif" description="DGA/G" evidence="4">
    <location>
        <begin position="398"/>
        <end position="400"/>
    </location>
</feature>
<sequence>MKKNGKVADIDDIAVIGEGPVTDVVEAPEEVGLARTNPTLALQHMEAALCRADLEHPEVLTREEFRRLRYLISFARLTDFEPGVAGPGGTRGRGDVNVTDEVAPLRSRVLADLHDSLRVEPDLEQRLVEAKAALVGLIEPLETARKELAENHSKDFSLAELDAEVGYKSLVSVFGGGGGAGYVYLGALQRMLEEDLIPAYVLSSSIGAVIGSIFARSLPVPLDEYIEWAKTLELRKILSPETGYRKHGLTSIFSLKFDEFADNVFRTADGAQMRMKDQAIPFETVVAGVRKQSFDRLPGRFRRSEFASLGFRAMPHVKLAASTALASRLWQVAAFVDTRVVKPIVLGADDLTAEINVIDAVGFSASIPGVLHHESHDPRAQARLDQLLDQHDVAALVDGGAASNVPAELAWKRVQSGKLGTRNACYFVWDCLHPQWNPRHLWLQPLTQALQVQMVANAPHADRITRFAPTLSLINLAPSPQAFDRATGWGRDSIEASLPFVKHMLEPIWWEGTSPPKPKRPRKKAVSNSVEPRPMSEVLEAARTVPEPPTPAWRQITRRVPGISR</sequence>
<evidence type="ECO:0000256" key="5">
    <source>
        <dbReference type="SAM" id="MobiDB-lite"/>
    </source>
</evidence>
<dbReference type="GO" id="GO:0016787">
    <property type="term" value="F:hydrolase activity"/>
    <property type="evidence" value="ECO:0007669"/>
    <property type="project" value="UniProtKB-UniRule"/>
</dbReference>
<comment type="caution">
    <text evidence="4">Lacks conserved residue(s) required for the propagation of feature annotation.</text>
</comment>
<comment type="caution">
    <text evidence="7">The sequence shown here is derived from an EMBL/GenBank/DDBJ whole genome shotgun (WGS) entry which is preliminary data.</text>
</comment>
<evidence type="ECO:0000259" key="6">
    <source>
        <dbReference type="PROSITE" id="PS51635"/>
    </source>
</evidence>
<dbReference type="InterPro" id="IPR016035">
    <property type="entry name" value="Acyl_Trfase/lysoPLipase"/>
</dbReference>
<feature type="active site" description="Nucleophile" evidence="4">
    <location>
        <position position="205"/>
    </location>
</feature>
<accession>A0A848KCE8</accession>
<reference evidence="7 8" key="2">
    <citation type="submission" date="2020-06" db="EMBL/GenBank/DDBJ databases">
        <title>Antribacter stalactiti gen. nov., sp. nov., a new member of the family Nacardiaceae isolated from a cave.</title>
        <authorList>
            <person name="Kim I.S."/>
        </authorList>
    </citation>
    <scope>NUCLEOTIDE SEQUENCE [LARGE SCALE GENOMIC DNA]</scope>
    <source>
        <strain evidence="7 8">YC2-7</strain>
    </source>
</reference>
<feature type="domain" description="PNPLA" evidence="6">
    <location>
        <begin position="172"/>
        <end position="411"/>
    </location>
</feature>
<dbReference type="EMBL" id="VCQU01000003">
    <property type="protein sequence ID" value="NMN95218.1"/>
    <property type="molecule type" value="Genomic_DNA"/>
</dbReference>
<dbReference type="Pfam" id="PF01734">
    <property type="entry name" value="Patatin"/>
    <property type="match status" value="1"/>
</dbReference>
<evidence type="ECO:0000313" key="8">
    <source>
        <dbReference type="Proteomes" id="UP000535543"/>
    </source>
</evidence>
<dbReference type="AlphaFoldDB" id="A0A848KCE8"/>
<dbReference type="Gene3D" id="3.40.1090.10">
    <property type="entry name" value="Cytosolic phospholipase A2 catalytic domain"/>
    <property type="match status" value="1"/>
</dbReference>
<feature type="active site" description="Proton acceptor" evidence="4">
    <location>
        <position position="398"/>
    </location>
</feature>
<dbReference type="InterPro" id="IPR002641">
    <property type="entry name" value="PNPLA_dom"/>
</dbReference>
<evidence type="ECO:0000313" key="7">
    <source>
        <dbReference type="EMBL" id="NMN95218.1"/>
    </source>
</evidence>
<dbReference type="PANTHER" id="PTHR14226:SF78">
    <property type="entry name" value="SLR0060 PROTEIN"/>
    <property type="match status" value="1"/>
</dbReference>
<keyword evidence="8" id="KW-1185">Reference proteome</keyword>
<dbReference type="InterPro" id="IPR050301">
    <property type="entry name" value="NTE"/>
</dbReference>
<dbReference type="RefSeq" id="WP_169585974.1">
    <property type="nucleotide sequence ID" value="NZ_VCQU01000003.1"/>
</dbReference>
<gene>
    <name evidence="7" type="ORF">FGL95_09260</name>
</gene>
<keyword evidence="2 4" id="KW-0442">Lipid degradation</keyword>
<dbReference type="PANTHER" id="PTHR14226">
    <property type="entry name" value="NEUROPATHY TARGET ESTERASE/SWISS CHEESE D.MELANOGASTER"/>
    <property type="match status" value="1"/>
</dbReference>
<dbReference type="GO" id="GO:0016042">
    <property type="term" value="P:lipid catabolic process"/>
    <property type="evidence" value="ECO:0007669"/>
    <property type="project" value="UniProtKB-UniRule"/>
</dbReference>
<dbReference type="SUPFAM" id="SSF52151">
    <property type="entry name" value="FabD/lysophospholipase-like"/>
    <property type="match status" value="1"/>
</dbReference>
<feature type="short sequence motif" description="GXGXXG" evidence="4">
    <location>
        <begin position="176"/>
        <end position="181"/>
    </location>
</feature>
<keyword evidence="3 4" id="KW-0443">Lipid metabolism</keyword>
<dbReference type="Proteomes" id="UP000535543">
    <property type="component" value="Unassembled WGS sequence"/>
</dbReference>
<evidence type="ECO:0000256" key="4">
    <source>
        <dbReference type="PROSITE-ProRule" id="PRU01161"/>
    </source>
</evidence>
<keyword evidence="1 4" id="KW-0378">Hydrolase</keyword>
<reference evidence="7 8" key="1">
    <citation type="submission" date="2019-05" db="EMBL/GenBank/DDBJ databases">
        <authorList>
            <person name="Lee S.D."/>
        </authorList>
    </citation>
    <scope>NUCLEOTIDE SEQUENCE [LARGE SCALE GENOMIC DNA]</scope>
    <source>
        <strain evidence="7 8">YC2-7</strain>
    </source>
</reference>
<evidence type="ECO:0000256" key="1">
    <source>
        <dbReference type="ARBA" id="ARBA00022801"/>
    </source>
</evidence>